<evidence type="ECO:0000256" key="1">
    <source>
        <dbReference type="ARBA" id="ARBA00008294"/>
    </source>
</evidence>
<dbReference type="InterPro" id="IPR011992">
    <property type="entry name" value="EF-hand-dom_pair"/>
</dbReference>
<feature type="compositionally biased region" description="Low complexity" evidence="3">
    <location>
        <begin position="33"/>
        <end position="43"/>
    </location>
</feature>
<dbReference type="InterPro" id="IPR050341">
    <property type="entry name" value="PP1_catalytic_subunit"/>
</dbReference>
<evidence type="ECO:0000259" key="4">
    <source>
        <dbReference type="PROSITE" id="PS50222"/>
    </source>
</evidence>
<evidence type="ECO:0000313" key="6">
    <source>
        <dbReference type="Proteomes" id="UP000887458"/>
    </source>
</evidence>
<evidence type="ECO:0000256" key="2">
    <source>
        <dbReference type="RuleBase" id="RU004273"/>
    </source>
</evidence>
<dbReference type="PROSITE" id="PS00125">
    <property type="entry name" value="SER_THR_PHOSPHATASE"/>
    <property type="match status" value="1"/>
</dbReference>
<feature type="region of interest" description="Disordered" evidence="3">
    <location>
        <begin position="31"/>
        <end position="58"/>
    </location>
</feature>
<dbReference type="Gene3D" id="3.60.21.10">
    <property type="match status" value="1"/>
</dbReference>
<dbReference type="SUPFAM" id="SSF47473">
    <property type="entry name" value="EF-hand"/>
    <property type="match status" value="1"/>
</dbReference>
<accession>A0ABQ8JQ04</accession>
<reference evidence="5 6" key="2">
    <citation type="journal article" date="2022" name="Mol. Biol. Evol.">
        <title>Comparative Genomics Reveals Insights into the Divergent Evolution of Astigmatic Mites and Household Pest Adaptations.</title>
        <authorList>
            <person name="Xiong Q."/>
            <person name="Wan A.T."/>
            <person name="Liu X."/>
            <person name="Fung C.S."/>
            <person name="Xiao X."/>
            <person name="Malainual N."/>
            <person name="Hou J."/>
            <person name="Wang L."/>
            <person name="Wang M."/>
            <person name="Yang K.Y."/>
            <person name="Cui Y."/>
            <person name="Leung E.L."/>
            <person name="Nong W."/>
            <person name="Shin S.K."/>
            <person name="Au S.W."/>
            <person name="Jeong K.Y."/>
            <person name="Chew F.T."/>
            <person name="Hui J.H."/>
            <person name="Leung T.F."/>
            <person name="Tungtrongchitr A."/>
            <person name="Zhong N."/>
            <person name="Liu Z."/>
            <person name="Tsui S.K."/>
        </authorList>
    </citation>
    <scope>NUCLEOTIDE SEQUENCE [LARGE SCALE GENOMIC DNA]</scope>
    <source>
        <strain evidence="5">Derp</strain>
    </source>
</reference>
<dbReference type="PROSITE" id="PS50222">
    <property type="entry name" value="EF_HAND_2"/>
    <property type="match status" value="1"/>
</dbReference>
<dbReference type="PRINTS" id="PR00114">
    <property type="entry name" value="STPHPHTASE"/>
</dbReference>
<comment type="similarity">
    <text evidence="1 2">Belongs to the PPP phosphatase family.</text>
</comment>
<dbReference type="Proteomes" id="UP000887458">
    <property type="component" value="Unassembled WGS sequence"/>
</dbReference>
<proteinExistence type="inferred from homology"/>
<sequence>MHGAMHSTKDKKESTATNHHTIYRLKPLDQLTNLNNNNNNNNCDNKHDNNESTTTSSSSIIPYDCYVFVIYCPLHEKLAITRQTDRQIVWLPFTRTISIIDNDYRFTDQAINGVLTILSDNNAERLKLLCKTLPFQQCHCMQIFRIQSPQTSKFAIRLTYFVELSRSTANDNNKFICCQDSEHIKWIAICELLNNNYIPNLWGPELIQFCRQSRKKPIAQQIRELSLEKAYFFLPRDTARNLEESILKSAHLTDKDVERLYQDFIEHCFPSTYQTFESFRCYMSKYGFDRNDCRLNSLFNAFNFQNNGFLSFHELLLGLATIEPDTVHGEWRVRFIFRYYNNNGTGNLDMNEFQRMIIDLNQGLSLSIESINLKIRESLHEIGTKLVNNKCVITCDDFVQAIGSHRFRGTSSLCRSSKSLFELLSRTVSAKALKKSDRFFNMDAIIDQFKGICFNCKTKQYFLANHSIKLNRNGLIVQSKMLEQQQLFSINQQQMKPYELAALNYSKEIQFNFESSVSNLLITLIRQFNPDKGTNRKPKGLLENDPELLWKLVNVLCNDMERLLDHEDKCVRIQSPCYVIGDIHGNLDDLLQMEQVLWKRLPCMGSNFLFLGDYVDRGQWSIECCLYLMSFKILCPNKVTLLRGNHEVRSLQTYYTYKNECLRKYGKIYGEYIWESTNKVFDKLPISATIDASIFCSHGGIPKTAQTLNEINQIKRKLVDPEKESISAWEILWSDPCHNQQFVEMCNFFGIDHQETNGYLSNMKRGTAYQFNEFAATRFLHKNGLRRMIRAHEVPQMGYQFHFNGKCLTIFSCSHYCGNQNHCALILIDQQILRIIRLDTYDNNDSKS</sequence>
<comment type="catalytic activity">
    <reaction evidence="2">
        <text>O-phospho-L-threonyl-[protein] + H2O = L-threonyl-[protein] + phosphate</text>
        <dbReference type="Rhea" id="RHEA:47004"/>
        <dbReference type="Rhea" id="RHEA-COMP:11060"/>
        <dbReference type="Rhea" id="RHEA-COMP:11605"/>
        <dbReference type="ChEBI" id="CHEBI:15377"/>
        <dbReference type="ChEBI" id="CHEBI:30013"/>
        <dbReference type="ChEBI" id="CHEBI:43474"/>
        <dbReference type="ChEBI" id="CHEBI:61977"/>
        <dbReference type="EC" id="3.1.3.16"/>
    </reaction>
</comment>
<name>A0ABQ8JQ04_DERPT</name>
<dbReference type="EMBL" id="NJHN03000027">
    <property type="protein sequence ID" value="KAH9424687.1"/>
    <property type="molecule type" value="Genomic_DNA"/>
</dbReference>
<dbReference type="PANTHER" id="PTHR11668">
    <property type="entry name" value="SERINE/THREONINE PROTEIN PHOSPHATASE"/>
    <property type="match status" value="1"/>
</dbReference>
<evidence type="ECO:0000256" key="3">
    <source>
        <dbReference type="SAM" id="MobiDB-lite"/>
    </source>
</evidence>
<dbReference type="PANTHER" id="PTHR11668:SF496">
    <property type="entry name" value="SERINE_THREONINE-PROTEIN PHOSPHATASE"/>
    <property type="match status" value="1"/>
</dbReference>
<comment type="caution">
    <text evidence="5">The sequence shown here is derived from an EMBL/GenBank/DDBJ whole genome shotgun (WGS) entry which is preliminary data.</text>
</comment>
<evidence type="ECO:0000313" key="5">
    <source>
        <dbReference type="EMBL" id="KAH9424687.1"/>
    </source>
</evidence>
<dbReference type="SUPFAM" id="SSF56300">
    <property type="entry name" value="Metallo-dependent phosphatases"/>
    <property type="match status" value="1"/>
</dbReference>
<dbReference type="InterPro" id="IPR002048">
    <property type="entry name" value="EF_hand_dom"/>
</dbReference>
<reference evidence="5 6" key="1">
    <citation type="journal article" date="2018" name="J. Allergy Clin. Immunol.">
        <title>High-quality assembly of Dermatophagoides pteronyssinus genome and transcriptome reveals a wide range of novel allergens.</title>
        <authorList>
            <person name="Liu X.Y."/>
            <person name="Yang K.Y."/>
            <person name="Wang M.Q."/>
            <person name="Kwok J.S."/>
            <person name="Zeng X."/>
            <person name="Yang Z."/>
            <person name="Xiao X.J."/>
            <person name="Lau C.P."/>
            <person name="Li Y."/>
            <person name="Huang Z.M."/>
            <person name="Ba J.G."/>
            <person name="Yim A.K."/>
            <person name="Ouyang C.Y."/>
            <person name="Ngai S.M."/>
            <person name="Chan T.F."/>
            <person name="Leung E.L."/>
            <person name="Liu L."/>
            <person name="Liu Z.G."/>
            <person name="Tsui S.K."/>
        </authorList>
    </citation>
    <scope>NUCLEOTIDE SEQUENCE [LARGE SCALE GENOMIC DNA]</scope>
    <source>
        <strain evidence="5">Derp</strain>
    </source>
</reference>
<protein>
    <recommendedName>
        <fullName evidence="2">Serine/threonine-protein phosphatase</fullName>
        <ecNumber evidence="2">3.1.3.16</ecNumber>
    </recommendedName>
</protein>
<dbReference type="InterPro" id="IPR006186">
    <property type="entry name" value="Ser/Thr-sp_prot-phosphatase"/>
</dbReference>
<keyword evidence="2" id="KW-0378">Hydrolase</keyword>
<keyword evidence="6" id="KW-1185">Reference proteome</keyword>
<gene>
    <name evidence="5" type="ORF">DERP_013916</name>
</gene>
<dbReference type="InterPro" id="IPR029052">
    <property type="entry name" value="Metallo-depent_PP-like"/>
</dbReference>
<dbReference type="InterPro" id="IPR004843">
    <property type="entry name" value="Calcineurin-like_PHP"/>
</dbReference>
<feature type="domain" description="EF-hand" evidence="4">
    <location>
        <begin position="332"/>
        <end position="363"/>
    </location>
</feature>
<dbReference type="Pfam" id="PF00149">
    <property type="entry name" value="Metallophos"/>
    <property type="match status" value="1"/>
</dbReference>
<dbReference type="EC" id="3.1.3.16" evidence="2"/>
<dbReference type="SMART" id="SM00156">
    <property type="entry name" value="PP2Ac"/>
    <property type="match status" value="1"/>
</dbReference>
<dbReference type="Gene3D" id="1.10.238.10">
    <property type="entry name" value="EF-hand"/>
    <property type="match status" value="1"/>
</dbReference>
<organism evidence="5 6">
    <name type="scientific">Dermatophagoides pteronyssinus</name>
    <name type="common">European house dust mite</name>
    <dbReference type="NCBI Taxonomy" id="6956"/>
    <lineage>
        <taxon>Eukaryota</taxon>
        <taxon>Metazoa</taxon>
        <taxon>Ecdysozoa</taxon>
        <taxon>Arthropoda</taxon>
        <taxon>Chelicerata</taxon>
        <taxon>Arachnida</taxon>
        <taxon>Acari</taxon>
        <taxon>Acariformes</taxon>
        <taxon>Sarcoptiformes</taxon>
        <taxon>Astigmata</taxon>
        <taxon>Psoroptidia</taxon>
        <taxon>Analgoidea</taxon>
        <taxon>Pyroglyphidae</taxon>
        <taxon>Dermatophagoidinae</taxon>
        <taxon>Dermatophagoides</taxon>
    </lineage>
</organism>